<accession>A0A2P2NDE1</accession>
<protein>
    <submittedName>
        <fullName evidence="1">Uncharacterized protein</fullName>
    </submittedName>
</protein>
<sequence>MELGACISVFSVCFWWELPRLDLSKSEYSVDCWL</sequence>
<proteinExistence type="predicted"/>
<organism evidence="1">
    <name type="scientific">Rhizophora mucronata</name>
    <name type="common">Asiatic mangrove</name>
    <dbReference type="NCBI Taxonomy" id="61149"/>
    <lineage>
        <taxon>Eukaryota</taxon>
        <taxon>Viridiplantae</taxon>
        <taxon>Streptophyta</taxon>
        <taxon>Embryophyta</taxon>
        <taxon>Tracheophyta</taxon>
        <taxon>Spermatophyta</taxon>
        <taxon>Magnoliopsida</taxon>
        <taxon>eudicotyledons</taxon>
        <taxon>Gunneridae</taxon>
        <taxon>Pentapetalae</taxon>
        <taxon>rosids</taxon>
        <taxon>fabids</taxon>
        <taxon>Malpighiales</taxon>
        <taxon>Rhizophoraceae</taxon>
        <taxon>Rhizophora</taxon>
    </lineage>
</organism>
<evidence type="ECO:0000313" key="1">
    <source>
        <dbReference type="EMBL" id="MBX40467.1"/>
    </source>
</evidence>
<dbReference type="AlphaFoldDB" id="A0A2P2NDE1"/>
<reference evidence="1" key="1">
    <citation type="submission" date="2018-02" db="EMBL/GenBank/DDBJ databases">
        <title>Rhizophora mucronata_Transcriptome.</title>
        <authorList>
            <person name="Meera S.P."/>
            <person name="Sreeshan A."/>
            <person name="Augustine A."/>
        </authorList>
    </citation>
    <scope>NUCLEOTIDE SEQUENCE</scope>
    <source>
        <tissue evidence="1">Leaf</tissue>
    </source>
</reference>
<name>A0A2P2NDE1_RHIMU</name>
<dbReference type="EMBL" id="GGEC01059983">
    <property type="protein sequence ID" value="MBX40467.1"/>
    <property type="molecule type" value="Transcribed_RNA"/>
</dbReference>